<sequence length="76" mass="8504">MSMKTKGVAFNLADPDQKALYEYAMTRTNFSAYVKRLIQADMQRQQAKTAGRQHPAVHSAEYGGIKIRIGEKSLGE</sequence>
<evidence type="ECO:0000313" key="1">
    <source>
        <dbReference type="EMBL" id="AQY55063.1"/>
    </source>
</evidence>
<proteinExistence type="predicted"/>
<dbReference type="RefSeq" id="YP_009600089.1">
    <property type="nucleotide sequence ID" value="NC_041918.2"/>
</dbReference>
<dbReference type="GeneID" id="40075851"/>
<accession>A0A1U9WQK5</accession>
<evidence type="ECO:0000313" key="2">
    <source>
        <dbReference type="Proteomes" id="UP000225660"/>
    </source>
</evidence>
<dbReference type="KEGG" id="vg:40075851"/>
<dbReference type="OrthoDB" id="23120at10239"/>
<reference evidence="1" key="1">
    <citation type="submission" date="2017-10" db="EMBL/GenBank/DDBJ databases">
        <title>Sequence, genome organization and annotation of the thermophilic 47,7-kb bacterophage TO-84 that infects Geobacillus stearothermophilus.</title>
        <authorList>
            <person name="Skowron P.M."/>
            <person name="Kropinski A."/>
            <person name="Los M."/>
        </authorList>
    </citation>
    <scope>NUCLEOTIDE SEQUENCE [LARGE SCALE GENOMIC DNA]</scope>
</reference>
<dbReference type="EMBL" id="KY565347">
    <property type="protein sequence ID" value="AQY55063.1"/>
    <property type="molecule type" value="Genomic_DNA"/>
</dbReference>
<name>A0A1U9WQK5_9CAUD</name>
<dbReference type="Proteomes" id="UP000225660">
    <property type="component" value="Segment"/>
</dbReference>
<keyword evidence="2" id="KW-1185">Reference proteome</keyword>
<protein>
    <submittedName>
        <fullName evidence="1">Uncharacterized protein</fullName>
    </submittedName>
</protein>
<organism evidence="1 2">
    <name type="scientific">Geobacillus phage TP-84</name>
    <dbReference type="NCBI Taxonomy" id="1965361"/>
    <lineage>
        <taxon>Viruses</taxon>
        <taxon>Duplodnaviria</taxon>
        <taxon>Heunggongvirae</taxon>
        <taxon>Uroviricota</taxon>
        <taxon>Caudoviricetes</taxon>
        <taxon>Saundersvirus</taxon>
        <taxon>Saundersvirus Tp84</taxon>
    </lineage>
</organism>